<keyword evidence="6" id="KW-1185">Reference proteome</keyword>
<dbReference type="SUPFAM" id="SSF46689">
    <property type="entry name" value="Homeodomain-like"/>
    <property type="match status" value="1"/>
</dbReference>
<evidence type="ECO:0000256" key="1">
    <source>
        <dbReference type="ARBA" id="ARBA00023015"/>
    </source>
</evidence>
<dbReference type="SUPFAM" id="SSF53697">
    <property type="entry name" value="SIS domain"/>
    <property type="match status" value="1"/>
</dbReference>
<dbReference type="InterPro" id="IPR046348">
    <property type="entry name" value="SIS_dom_sf"/>
</dbReference>
<dbReference type="InterPro" id="IPR009057">
    <property type="entry name" value="Homeodomain-like_sf"/>
</dbReference>
<evidence type="ECO:0000259" key="4">
    <source>
        <dbReference type="PROSITE" id="PS51071"/>
    </source>
</evidence>
<evidence type="ECO:0000256" key="2">
    <source>
        <dbReference type="ARBA" id="ARBA00023125"/>
    </source>
</evidence>
<dbReference type="CDD" id="cd05013">
    <property type="entry name" value="SIS_RpiR"/>
    <property type="match status" value="1"/>
</dbReference>
<evidence type="ECO:0000313" key="5">
    <source>
        <dbReference type="EMBL" id="MBL0375315.1"/>
    </source>
</evidence>
<evidence type="ECO:0000313" key="6">
    <source>
        <dbReference type="Proteomes" id="UP000633219"/>
    </source>
</evidence>
<organism evidence="5 6">
    <name type="scientific">Rhizobium setariae</name>
    <dbReference type="NCBI Taxonomy" id="2801340"/>
    <lineage>
        <taxon>Bacteria</taxon>
        <taxon>Pseudomonadati</taxon>
        <taxon>Pseudomonadota</taxon>
        <taxon>Alphaproteobacteria</taxon>
        <taxon>Hyphomicrobiales</taxon>
        <taxon>Rhizobiaceae</taxon>
        <taxon>Rhizobium/Agrobacterium group</taxon>
        <taxon>Rhizobium</taxon>
    </lineage>
</organism>
<dbReference type="Proteomes" id="UP000633219">
    <property type="component" value="Unassembled WGS sequence"/>
</dbReference>
<dbReference type="EMBL" id="JAEQNC010000022">
    <property type="protein sequence ID" value="MBL0375315.1"/>
    <property type="molecule type" value="Genomic_DNA"/>
</dbReference>
<protein>
    <submittedName>
        <fullName evidence="5">MurR/RpiR family transcriptional regulator</fullName>
    </submittedName>
</protein>
<accession>A0A936YWZ6</accession>
<dbReference type="GO" id="GO:1901135">
    <property type="term" value="P:carbohydrate derivative metabolic process"/>
    <property type="evidence" value="ECO:0007669"/>
    <property type="project" value="InterPro"/>
</dbReference>
<comment type="caution">
    <text evidence="5">The sequence shown here is derived from an EMBL/GenBank/DDBJ whole genome shotgun (WGS) entry which is preliminary data.</text>
</comment>
<dbReference type="InterPro" id="IPR036388">
    <property type="entry name" value="WH-like_DNA-bd_sf"/>
</dbReference>
<dbReference type="GO" id="GO:0003700">
    <property type="term" value="F:DNA-binding transcription factor activity"/>
    <property type="evidence" value="ECO:0007669"/>
    <property type="project" value="InterPro"/>
</dbReference>
<dbReference type="Gene3D" id="1.10.10.10">
    <property type="entry name" value="Winged helix-like DNA-binding domain superfamily/Winged helix DNA-binding domain"/>
    <property type="match status" value="1"/>
</dbReference>
<proteinExistence type="predicted"/>
<dbReference type="Pfam" id="PF01380">
    <property type="entry name" value="SIS"/>
    <property type="match status" value="1"/>
</dbReference>
<feature type="domain" description="HTH rpiR-type" evidence="4">
    <location>
        <begin position="6"/>
        <end position="82"/>
    </location>
</feature>
<dbReference type="Pfam" id="PF01418">
    <property type="entry name" value="HTH_6"/>
    <property type="match status" value="1"/>
</dbReference>
<dbReference type="PANTHER" id="PTHR30514">
    <property type="entry name" value="GLUCOKINASE"/>
    <property type="match status" value="1"/>
</dbReference>
<dbReference type="GO" id="GO:0003677">
    <property type="term" value="F:DNA binding"/>
    <property type="evidence" value="ECO:0007669"/>
    <property type="project" value="UniProtKB-KW"/>
</dbReference>
<dbReference type="InterPro" id="IPR047640">
    <property type="entry name" value="RpiR-like"/>
</dbReference>
<dbReference type="Gene3D" id="3.40.50.10490">
    <property type="entry name" value="Glucose-6-phosphate isomerase like protein, domain 1"/>
    <property type="match status" value="1"/>
</dbReference>
<keyword evidence="2" id="KW-0238">DNA-binding</keyword>
<dbReference type="InterPro" id="IPR035472">
    <property type="entry name" value="RpiR-like_SIS"/>
</dbReference>
<keyword evidence="1" id="KW-0805">Transcription regulation</keyword>
<dbReference type="AlphaFoldDB" id="A0A936YWZ6"/>
<evidence type="ECO:0000256" key="3">
    <source>
        <dbReference type="ARBA" id="ARBA00023163"/>
    </source>
</evidence>
<gene>
    <name evidence="5" type="ORF">JJB09_25190</name>
</gene>
<sequence length="293" mass="32591">MSNTSKTVSDMITARYDSMTRAEKQLANSLLDNYPVSGLGSITAVAEAANVSTPTVVRMVQKLGFKGFTDFQARLHHELEETISNPITKHERMAPNAPGAHILNRFAESVMHNMRQSFGSLDPAEFDAAARIIGDRKRAIYLAGGRITGALAEYLFTHLQVIRPGVTRISTNAASWPHYVLNMNRGDVLILFDIRRYERQLEALARTAAEHGAEIILFTDQWGSPVSKHARHCFRLSIEAPSAWDSSAVTLIVVEALIEAVQGSHWEKTRERMSMLESLFESTPLFRKPVAGE</sequence>
<dbReference type="GO" id="GO:0097367">
    <property type="term" value="F:carbohydrate derivative binding"/>
    <property type="evidence" value="ECO:0007669"/>
    <property type="project" value="InterPro"/>
</dbReference>
<dbReference type="InterPro" id="IPR000281">
    <property type="entry name" value="HTH_RpiR"/>
</dbReference>
<dbReference type="PANTHER" id="PTHR30514:SF18">
    <property type="entry name" value="RPIR-FAMILY TRANSCRIPTIONAL REGULATOR"/>
    <property type="match status" value="1"/>
</dbReference>
<reference evidence="5" key="1">
    <citation type="submission" date="2021-01" db="EMBL/GenBank/DDBJ databases">
        <title>Rhizobium sp. strain KVB221 16S ribosomal RNA gene Genome sequencing and assembly.</title>
        <authorList>
            <person name="Kang M."/>
        </authorList>
    </citation>
    <scope>NUCLEOTIDE SEQUENCE</scope>
    <source>
        <strain evidence="5">KVB221</strain>
    </source>
</reference>
<keyword evidence="3" id="KW-0804">Transcription</keyword>
<dbReference type="InterPro" id="IPR001347">
    <property type="entry name" value="SIS_dom"/>
</dbReference>
<dbReference type="PROSITE" id="PS51071">
    <property type="entry name" value="HTH_RPIR"/>
    <property type="match status" value="1"/>
</dbReference>
<name>A0A936YWZ6_9HYPH</name>